<feature type="signal peptide" evidence="7">
    <location>
        <begin position="1"/>
        <end position="25"/>
    </location>
</feature>
<dbReference type="WBParaSite" id="TMUE_3000013918.1">
    <property type="protein sequence ID" value="TMUE_3000013918.1"/>
    <property type="gene ID" value="WBGene00292902"/>
</dbReference>
<dbReference type="InterPro" id="IPR018097">
    <property type="entry name" value="EGF_Ca-bd_CS"/>
</dbReference>
<dbReference type="Proteomes" id="UP000046395">
    <property type="component" value="Unassembled WGS sequence"/>
</dbReference>
<feature type="disulfide bond" evidence="4">
    <location>
        <begin position="308"/>
        <end position="317"/>
    </location>
</feature>
<keyword evidence="1 4" id="KW-0245">EGF-like domain</keyword>
<keyword evidence="3 4" id="KW-1015">Disulfide bond</keyword>
<dbReference type="SMART" id="SM00179">
    <property type="entry name" value="EGF_CA"/>
    <property type="match status" value="1"/>
</dbReference>
<evidence type="ECO:0000256" key="6">
    <source>
        <dbReference type="SAM" id="Phobius"/>
    </source>
</evidence>
<feature type="compositionally biased region" description="Polar residues" evidence="5">
    <location>
        <begin position="454"/>
        <end position="486"/>
    </location>
</feature>
<dbReference type="PROSITE" id="PS01187">
    <property type="entry name" value="EGF_CA"/>
    <property type="match status" value="1"/>
</dbReference>
<accession>A0A5S6R3B3</accession>
<dbReference type="PROSITE" id="PS00022">
    <property type="entry name" value="EGF_1"/>
    <property type="match status" value="1"/>
</dbReference>
<reference evidence="10" key="1">
    <citation type="submission" date="2019-12" db="UniProtKB">
        <authorList>
            <consortium name="WormBaseParasite"/>
        </authorList>
    </citation>
    <scope>IDENTIFICATION</scope>
</reference>
<proteinExistence type="predicted"/>
<keyword evidence="6" id="KW-1133">Transmembrane helix</keyword>
<evidence type="ECO:0000259" key="8">
    <source>
        <dbReference type="PROSITE" id="PS50026"/>
    </source>
</evidence>
<evidence type="ECO:0000256" key="4">
    <source>
        <dbReference type="PROSITE-ProRule" id="PRU00076"/>
    </source>
</evidence>
<dbReference type="InterPro" id="IPR051022">
    <property type="entry name" value="Notch_Cell-Fate_Det"/>
</dbReference>
<feature type="transmembrane region" description="Helical" evidence="6">
    <location>
        <begin position="343"/>
        <end position="364"/>
    </location>
</feature>
<dbReference type="Gene3D" id="2.10.25.10">
    <property type="entry name" value="Laminin"/>
    <property type="match status" value="2"/>
</dbReference>
<evidence type="ECO:0000256" key="1">
    <source>
        <dbReference type="ARBA" id="ARBA00022536"/>
    </source>
</evidence>
<keyword evidence="7" id="KW-0732">Signal</keyword>
<evidence type="ECO:0000313" key="9">
    <source>
        <dbReference type="Proteomes" id="UP000046395"/>
    </source>
</evidence>
<comment type="caution">
    <text evidence="4">Lacks conserved residue(s) required for the propagation of feature annotation.</text>
</comment>
<evidence type="ECO:0000313" key="10">
    <source>
        <dbReference type="WBParaSite" id="TMUE_3000013918.1"/>
    </source>
</evidence>
<feature type="region of interest" description="Disordered" evidence="5">
    <location>
        <begin position="395"/>
        <end position="497"/>
    </location>
</feature>
<dbReference type="InterPro" id="IPR001881">
    <property type="entry name" value="EGF-like_Ca-bd_dom"/>
</dbReference>
<keyword evidence="2" id="KW-0677">Repeat</keyword>
<keyword evidence="6" id="KW-0812">Transmembrane</keyword>
<evidence type="ECO:0000256" key="5">
    <source>
        <dbReference type="SAM" id="MobiDB-lite"/>
    </source>
</evidence>
<sequence length="497" mass="56580">MNAVQLLLLKTTLAVSLFAIHSTFAQRNVKYHSRCPFEHALGKPNHLFGFERDNLCYTAVRRLNKENHEERDEETLNYSCEESFKGGKLFYLDHDVSWESPNWKPERPKFKILRSTSKNEWDAYMCVHEKYKNCIMAKKVACVYVKELQECHWEESVYIYQHEEQPYGRPCENKTEWSKMEGKCMCTNCMDTQWTQWTAHTDHRGFQVRTRYRPFSHTPSWSCTYDSSSCCHEIDTSTLGSGSPHTLAKRVGCAGGGTKRVRGNEWSCDCPVGLTGVFCEIDNDDCEDNDCANNSTCQDQRAAYKCICPPNTTGQRCEIPLVLSEEKKEPHLDIVPMILSMPLPGIIVGIMLFICALVAMKISAEKILSRRKKVQYAAELNEILKRKFLMPQLRDKQEGTKSATVGSESERSQVNARDEQQSIDLDSVDSSNSPKTMNGMGDEMLIDEIERSHTLSSDETSNITSKEQGFSKTQAKTASTMVSLLSESPAEDKHLNE</sequence>
<evidence type="ECO:0000256" key="7">
    <source>
        <dbReference type="SAM" id="SignalP"/>
    </source>
</evidence>
<protein>
    <submittedName>
        <fullName evidence="10">EGF-like domain-containing protein</fullName>
    </submittedName>
</protein>
<dbReference type="PROSITE" id="PS50026">
    <property type="entry name" value="EGF_3"/>
    <property type="match status" value="1"/>
</dbReference>
<dbReference type="PROSITE" id="PS00010">
    <property type="entry name" value="ASX_HYDROXYL"/>
    <property type="match status" value="1"/>
</dbReference>
<keyword evidence="6" id="KW-0472">Membrane</keyword>
<dbReference type="InterPro" id="IPR000152">
    <property type="entry name" value="EGF-type_Asp/Asn_hydroxyl_site"/>
</dbReference>
<evidence type="ECO:0000256" key="3">
    <source>
        <dbReference type="ARBA" id="ARBA00023157"/>
    </source>
</evidence>
<evidence type="ECO:0000256" key="2">
    <source>
        <dbReference type="ARBA" id="ARBA00022737"/>
    </source>
</evidence>
<feature type="compositionally biased region" description="Basic and acidic residues" evidence="5">
    <location>
        <begin position="408"/>
        <end position="420"/>
    </location>
</feature>
<dbReference type="AlphaFoldDB" id="A0A5S6R3B3"/>
<feature type="domain" description="EGF-like" evidence="8">
    <location>
        <begin position="282"/>
        <end position="318"/>
    </location>
</feature>
<name>A0A5S6R3B3_TRIMR</name>
<dbReference type="InterPro" id="IPR000742">
    <property type="entry name" value="EGF"/>
</dbReference>
<feature type="chain" id="PRO_5024467288" evidence="7">
    <location>
        <begin position="26"/>
        <end position="497"/>
    </location>
</feature>
<dbReference type="CDD" id="cd00054">
    <property type="entry name" value="EGF_CA"/>
    <property type="match status" value="1"/>
</dbReference>
<dbReference type="STRING" id="70415.A0A5S6R3B3"/>
<dbReference type="GO" id="GO:0016020">
    <property type="term" value="C:membrane"/>
    <property type="evidence" value="ECO:0007669"/>
    <property type="project" value="UniProtKB-SubCell"/>
</dbReference>
<dbReference type="SUPFAM" id="SSF57196">
    <property type="entry name" value="EGF/Laminin"/>
    <property type="match status" value="1"/>
</dbReference>
<dbReference type="PANTHER" id="PTHR24049">
    <property type="entry name" value="CRUMBS FAMILY MEMBER"/>
    <property type="match status" value="1"/>
</dbReference>
<feature type="compositionally biased region" description="Polar residues" evidence="5">
    <location>
        <begin position="422"/>
        <end position="436"/>
    </location>
</feature>
<dbReference type="GO" id="GO:0005509">
    <property type="term" value="F:calcium ion binding"/>
    <property type="evidence" value="ECO:0007669"/>
    <property type="project" value="InterPro"/>
</dbReference>
<dbReference type="SMART" id="SM00181">
    <property type="entry name" value="EGF"/>
    <property type="match status" value="1"/>
</dbReference>
<organism evidence="9 10">
    <name type="scientific">Trichuris muris</name>
    <name type="common">Mouse whipworm</name>
    <dbReference type="NCBI Taxonomy" id="70415"/>
    <lineage>
        <taxon>Eukaryota</taxon>
        <taxon>Metazoa</taxon>
        <taxon>Ecdysozoa</taxon>
        <taxon>Nematoda</taxon>
        <taxon>Enoplea</taxon>
        <taxon>Dorylaimia</taxon>
        <taxon>Trichinellida</taxon>
        <taxon>Trichuridae</taxon>
        <taxon>Trichuris</taxon>
    </lineage>
</organism>
<keyword evidence="9" id="KW-1185">Reference proteome</keyword>